<dbReference type="Proteomes" id="UP000015453">
    <property type="component" value="Unassembled WGS sequence"/>
</dbReference>
<name>S8CMS6_9LAMI</name>
<evidence type="ECO:0000313" key="3">
    <source>
        <dbReference type="Proteomes" id="UP000015453"/>
    </source>
</evidence>
<feature type="non-terminal residue" evidence="2">
    <location>
        <position position="1"/>
    </location>
</feature>
<accession>S8CMS6</accession>
<dbReference type="EMBL" id="AUSU01003871">
    <property type="protein sequence ID" value="EPS66101.1"/>
    <property type="molecule type" value="Genomic_DNA"/>
</dbReference>
<dbReference type="PANTHER" id="PTHR31267">
    <property type="entry name" value="DENTIN SIALOPHOSPHOPROTEIN-LIKE PROTEIN"/>
    <property type="match status" value="1"/>
</dbReference>
<dbReference type="OrthoDB" id="1926238at2759"/>
<feature type="coiled-coil region" evidence="1">
    <location>
        <begin position="12"/>
        <end position="39"/>
    </location>
</feature>
<sequence>LRKLINVQMLQRQIMFKQLQELQRNQQQLQELADSRNQEYLNQLASLKQASGVQFAPPINGEPIRDS</sequence>
<keyword evidence="1" id="KW-0175">Coiled coil</keyword>
<keyword evidence="3" id="KW-1185">Reference proteome</keyword>
<organism evidence="2 3">
    <name type="scientific">Genlisea aurea</name>
    <dbReference type="NCBI Taxonomy" id="192259"/>
    <lineage>
        <taxon>Eukaryota</taxon>
        <taxon>Viridiplantae</taxon>
        <taxon>Streptophyta</taxon>
        <taxon>Embryophyta</taxon>
        <taxon>Tracheophyta</taxon>
        <taxon>Spermatophyta</taxon>
        <taxon>Magnoliopsida</taxon>
        <taxon>eudicotyledons</taxon>
        <taxon>Gunneridae</taxon>
        <taxon>Pentapetalae</taxon>
        <taxon>asterids</taxon>
        <taxon>lamiids</taxon>
        <taxon>Lamiales</taxon>
        <taxon>Lentibulariaceae</taxon>
        <taxon>Genlisea</taxon>
    </lineage>
</organism>
<dbReference type="PANTHER" id="PTHR31267:SF5">
    <property type="match status" value="1"/>
</dbReference>
<protein>
    <submittedName>
        <fullName evidence="2">Uncharacterized protein</fullName>
    </submittedName>
</protein>
<gene>
    <name evidence="2" type="ORF">M569_08679</name>
</gene>
<evidence type="ECO:0000313" key="2">
    <source>
        <dbReference type="EMBL" id="EPS66101.1"/>
    </source>
</evidence>
<evidence type="ECO:0000256" key="1">
    <source>
        <dbReference type="SAM" id="Coils"/>
    </source>
</evidence>
<dbReference type="AlphaFoldDB" id="S8CMS6"/>
<feature type="non-terminal residue" evidence="2">
    <location>
        <position position="67"/>
    </location>
</feature>
<proteinExistence type="predicted"/>
<comment type="caution">
    <text evidence="2">The sequence shown here is derived from an EMBL/GenBank/DDBJ whole genome shotgun (WGS) entry which is preliminary data.</text>
</comment>
<reference evidence="2 3" key="1">
    <citation type="journal article" date="2013" name="BMC Genomics">
        <title>The miniature genome of a carnivorous plant Genlisea aurea contains a low number of genes and short non-coding sequences.</title>
        <authorList>
            <person name="Leushkin E.V."/>
            <person name="Sutormin R.A."/>
            <person name="Nabieva E.R."/>
            <person name="Penin A.A."/>
            <person name="Kondrashov A.S."/>
            <person name="Logacheva M.D."/>
        </authorList>
    </citation>
    <scope>NUCLEOTIDE SEQUENCE [LARGE SCALE GENOMIC DNA]</scope>
</reference>